<feature type="transmembrane region" description="Helical" evidence="7">
    <location>
        <begin position="136"/>
        <end position="158"/>
    </location>
</feature>
<feature type="transmembrane region" description="Helical" evidence="7">
    <location>
        <begin position="234"/>
        <end position="254"/>
    </location>
</feature>
<evidence type="ECO:0000256" key="7">
    <source>
        <dbReference type="SAM" id="Phobius"/>
    </source>
</evidence>
<feature type="transmembrane region" description="Helical" evidence="7">
    <location>
        <begin position="200"/>
        <end position="222"/>
    </location>
</feature>
<dbReference type="InterPro" id="IPR000849">
    <property type="entry name" value="Sugar_P_transporter"/>
</dbReference>
<dbReference type="Gene3D" id="1.20.1250.20">
    <property type="entry name" value="MFS general substrate transporter like domains"/>
    <property type="match status" value="2"/>
</dbReference>
<evidence type="ECO:0000256" key="4">
    <source>
        <dbReference type="ARBA" id="ARBA00022989"/>
    </source>
</evidence>
<feature type="transmembrane region" description="Helical" evidence="7">
    <location>
        <begin position="260"/>
        <end position="278"/>
    </location>
</feature>
<dbReference type="InterPro" id="IPR011701">
    <property type="entry name" value="MFS"/>
</dbReference>
<dbReference type="InterPro" id="IPR036259">
    <property type="entry name" value="MFS_trans_sf"/>
</dbReference>
<gene>
    <name evidence="9" type="ORF">A3770_17p79380</name>
</gene>
<dbReference type="GO" id="GO:0035435">
    <property type="term" value="P:phosphate ion transmembrane transport"/>
    <property type="evidence" value="ECO:0007669"/>
    <property type="project" value="TreeGrafter"/>
</dbReference>
<keyword evidence="5 7" id="KW-0472">Membrane</keyword>
<feature type="transmembrane region" description="Helical" evidence="7">
    <location>
        <begin position="96"/>
        <end position="116"/>
    </location>
</feature>
<dbReference type="STRING" id="1764295.A0A5B8N0T4"/>
<feature type="transmembrane region" description="Helical" evidence="7">
    <location>
        <begin position="321"/>
        <end position="341"/>
    </location>
</feature>
<feature type="compositionally biased region" description="Acidic residues" evidence="6">
    <location>
        <begin position="289"/>
        <end position="306"/>
    </location>
</feature>
<organism evidence="9 10">
    <name type="scientific">Chloropicon primus</name>
    <dbReference type="NCBI Taxonomy" id="1764295"/>
    <lineage>
        <taxon>Eukaryota</taxon>
        <taxon>Viridiplantae</taxon>
        <taxon>Chlorophyta</taxon>
        <taxon>Chloropicophyceae</taxon>
        <taxon>Chloropicales</taxon>
        <taxon>Chloropicaceae</taxon>
        <taxon>Chloropicon</taxon>
    </lineage>
</organism>
<feature type="transmembrane region" description="Helical" evidence="7">
    <location>
        <begin position="404"/>
        <end position="424"/>
    </location>
</feature>
<feature type="transmembrane region" description="Helical" evidence="7">
    <location>
        <begin position="170"/>
        <end position="194"/>
    </location>
</feature>
<feature type="transmembrane region" description="Helical" evidence="7">
    <location>
        <begin position="469"/>
        <end position="488"/>
    </location>
</feature>
<dbReference type="GO" id="GO:0016020">
    <property type="term" value="C:membrane"/>
    <property type="evidence" value="ECO:0007669"/>
    <property type="project" value="InterPro"/>
</dbReference>
<evidence type="ECO:0000256" key="3">
    <source>
        <dbReference type="ARBA" id="ARBA00022692"/>
    </source>
</evidence>
<evidence type="ECO:0000256" key="5">
    <source>
        <dbReference type="ARBA" id="ARBA00023136"/>
    </source>
</evidence>
<dbReference type="InterPro" id="IPR020846">
    <property type="entry name" value="MFS_dom"/>
</dbReference>
<dbReference type="EMBL" id="CP031050">
    <property type="protein sequence ID" value="QDZ25420.1"/>
    <property type="molecule type" value="Genomic_DNA"/>
</dbReference>
<dbReference type="InterPro" id="IPR051337">
    <property type="entry name" value="OPA_Antiporter"/>
</dbReference>
<dbReference type="SUPFAM" id="SSF103473">
    <property type="entry name" value="MFS general substrate transporter"/>
    <property type="match status" value="1"/>
</dbReference>
<evidence type="ECO:0000256" key="2">
    <source>
        <dbReference type="ARBA" id="ARBA00009598"/>
    </source>
</evidence>
<feature type="region of interest" description="Disordered" evidence="6">
    <location>
        <begin position="286"/>
        <end position="308"/>
    </location>
</feature>
<keyword evidence="4 7" id="KW-1133">Transmembrane helix</keyword>
<proteinExistence type="inferred from homology"/>
<evidence type="ECO:0000256" key="1">
    <source>
        <dbReference type="ARBA" id="ARBA00004127"/>
    </source>
</evidence>
<accession>A0A5B8N0T4</accession>
<reference evidence="9 10" key="1">
    <citation type="submission" date="2018-07" db="EMBL/GenBank/DDBJ databases">
        <title>The complete nuclear genome of the prasinophyte Chloropicon primus (CCMP1205).</title>
        <authorList>
            <person name="Pombert J.-F."/>
            <person name="Otis C."/>
            <person name="Turmel M."/>
            <person name="Lemieux C."/>
        </authorList>
    </citation>
    <scope>NUCLEOTIDE SEQUENCE [LARGE SCALE GENOMIC DNA]</scope>
    <source>
        <strain evidence="9 10">CCMP1205</strain>
    </source>
</reference>
<dbReference type="GO" id="GO:0055062">
    <property type="term" value="P:phosphate ion homeostasis"/>
    <property type="evidence" value="ECO:0007669"/>
    <property type="project" value="UniProtKB-ARBA"/>
</dbReference>
<evidence type="ECO:0000313" key="10">
    <source>
        <dbReference type="Proteomes" id="UP000316726"/>
    </source>
</evidence>
<dbReference type="OrthoDB" id="3639251at2759"/>
<evidence type="ECO:0000256" key="6">
    <source>
        <dbReference type="SAM" id="MobiDB-lite"/>
    </source>
</evidence>
<dbReference type="GO" id="GO:0061513">
    <property type="term" value="F:glucose 6-phosphate:phosphate antiporter activity"/>
    <property type="evidence" value="ECO:0007669"/>
    <property type="project" value="TreeGrafter"/>
</dbReference>
<dbReference type="PANTHER" id="PTHR43826">
    <property type="entry name" value="GLUCOSE-6-PHOSPHATE EXCHANGER SLC37A4"/>
    <property type="match status" value="1"/>
</dbReference>
<name>A0A5B8N0T4_9CHLO</name>
<evidence type="ECO:0000313" key="9">
    <source>
        <dbReference type="EMBL" id="QDZ25420.1"/>
    </source>
</evidence>
<feature type="transmembrane region" description="Helical" evidence="7">
    <location>
        <begin position="430"/>
        <end position="457"/>
    </location>
</feature>
<dbReference type="Pfam" id="PF07690">
    <property type="entry name" value="MFS_1"/>
    <property type="match status" value="1"/>
</dbReference>
<evidence type="ECO:0000259" key="8">
    <source>
        <dbReference type="PROSITE" id="PS50850"/>
    </source>
</evidence>
<protein>
    <submittedName>
        <fullName evidence="9">MFS general substrate transporter</fullName>
    </submittedName>
</protein>
<dbReference type="PANTHER" id="PTHR43826:SF3">
    <property type="entry name" value="GLUCOSE-6-PHOSPHATE EXCHANGER SLC37A4"/>
    <property type="match status" value="1"/>
</dbReference>
<comment type="subcellular location">
    <subcellularLocation>
        <location evidence="1">Endomembrane system</location>
        <topology evidence="1">Multi-pass membrane protein</topology>
    </subcellularLocation>
</comment>
<keyword evidence="10" id="KW-1185">Reference proteome</keyword>
<dbReference type="AlphaFoldDB" id="A0A5B8N0T4"/>
<feature type="transmembrane region" description="Helical" evidence="7">
    <location>
        <begin position="494"/>
        <end position="512"/>
    </location>
</feature>
<comment type="similarity">
    <text evidence="2">Belongs to the major facilitator superfamily. Organophosphate:Pi antiporter (OPA) (TC 2.A.1.4) family.</text>
</comment>
<dbReference type="GO" id="GO:0012505">
    <property type="term" value="C:endomembrane system"/>
    <property type="evidence" value="ECO:0007669"/>
    <property type="project" value="UniProtKB-SubCell"/>
</dbReference>
<dbReference type="PIRSF" id="PIRSF002808">
    <property type="entry name" value="Hexose_phosphate_transp"/>
    <property type="match status" value="1"/>
</dbReference>
<feature type="transmembrane region" description="Helical" evidence="7">
    <location>
        <begin position="361"/>
        <end position="383"/>
    </location>
</feature>
<feature type="domain" description="Major facilitator superfamily (MFS) profile" evidence="8">
    <location>
        <begin position="102"/>
        <end position="519"/>
    </location>
</feature>
<dbReference type="Proteomes" id="UP000316726">
    <property type="component" value="Chromosome 17"/>
</dbReference>
<sequence>MVFHAGAGRAAPGKAKEARFAAVWKPRAGNVFRRHRSGSSVFCTKAKGVAGCGRSQLEHHKASKALVCETARRGRRVAVRAAESPSKGKQQPAAFYRVRIFTFIGILVGYACYYLTRNSLTYTAPVMVASKELGLDVSSIGAMTSIFPIAYGMSKFVSGVLGSMMSASRLLGLGLICTGLINVCFGFGSSLAWFCTLWAMNGILQGVGGPCCARILTSWFATEERGTYWGMWNIAHNLGGFMAPILAGSAAATLGWKWGMWAPGMIGIVVGCVLVLGVKDKPETAGFDPVEEEAPPSAEEEAGDEVPESKQSIKQILFDNVLRNPFIWGMAFTYFFVYVIRQGVTSWFVFYLLQEKGASDAGIAAARVSGLELGGLVGSLLAGRLSDMYISKSKGKGGVVGKRVQVVIAYTIGVALMLLAFRCVPAAWPAGQWLCIFMIGFFLYGPQMLIGLCGAELVGPSSVGASEGFLGWVAYLGAANAGVPLSIIVRDYGWNAYFTTLLCACGGALLLLSPMTNLKSYTQRVESKKKLN</sequence>
<keyword evidence="3 7" id="KW-0812">Transmembrane</keyword>
<dbReference type="PROSITE" id="PS50850">
    <property type="entry name" value="MFS"/>
    <property type="match status" value="1"/>
</dbReference>